<proteinExistence type="predicted"/>
<keyword evidence="1" id="KW-0472">Membrane</keyword>
<gene>
    <name evidence="2" type="ORF">C0W41_05720</name>
</gene>
<evidence type="ECO:0000256" key="1">
    <source>
        <dbReference type="SAM" id="Phobius"/>
    </source>
</evidence>
<dbReference type="EMBL" id="PYOY01000002">
    <property type="protein sequence ID" value="PSX08587.1"/>
    <property type="molecule type" value="Genomic_DNA"/>
</dbReference>
<evidence type="ECO:0000313" key="2">
    <source>
        <dbReference type="EMBL" id="PSX08587.1"/>
    </source>
</evidence>
<comment type="caution">
    <text evidence="2">The sequence shown here is derived from an EMBL/GenBank/DDBJ whole genome shotgun (WGS) entry which is preliminary data.</text>
</comment>
<feature type="transmembrane region" description="Helical" evidence="1">
    <location>
        <begin position="38"/>
        <end position="57"/>
    </location>
</feature>
<dbReference type="GeneID" id="61230115"/>
<keyword evidence="1" id="KW-1133">Transmembrane helix</keyword>
<organism evidence="2 3">
    <name type="scientific">Photobacterium angustum</name>
    <dbReference type="NCBI Taxonomy" id="661"/>
    <lineage>
        <taxon>Bacteria</taxon>
        <taxon>Pseudomonadati</taxon>
        <taxon>Pseudomonadota</taxon>
        <taxon>Gammaproteobacteria</taxon>
        <taxon>Vibrionales</taxon>
        <taxon>Vibrionaceae</taxon>
        <taxon>Photobacterium</taxon>
    </lineage>
</organism>
<feature type="transmembrane region" description="Helical" evidence="1">
    <location>
        <begin position="12"/>
        <end position="32"/>
    </location>
</feature>
<dbReference type="AlphaFoldDB" id="A0A855SEL1"/>
<sequence length="215" mass="25049">MSGENRDNKKTVGYITFIFAIAAIAGGLALLIKGLFSGAEFISYFVIVLLIYIIYPFRKDIKEISFKSFTLKMREADDLLKQVRQTMVRTLKLELNAIMRTSRNSGFGHSELPSDQYVDERIDKFIQWFNAVNKDGFKQELNVEIMTEAKLLSEFQIVKVRTQVERDNQQIPINLLPPDDLERDLSGYTKKDFFDEAMTNYIRIYQIYDEARKDL</sequence>
<dbReference type="Proteomes" id="UP000241440">
    <property type="component" value="Unassembled WGS sequence"/>
</dbReference>
<reference evidence="2 3" key="1">
    <citation type="submission" date="2018-01" db="EMBL/GenBank/DDBJ databases">
        <title>Whole genome sequencing of Histamine producing bacteria.</title>
        <authorList>
            <person name="Butler K."/>
        </authorList>
    </citation>
    <scope>NUCLEOTIDE SEQUENCE [LARGE SCALE GENOMIC DNA]</scope>
    <source>
        <strain evidence="2 3">A2-1</strain>
    </source>
</reference>
<protein>
    <submittedName>
        <fullName evidence="2">Uncharacterized protein</fullName>
    </submittedName>
</protein>
<accession>A0A855SEL1</accession>
<keyword evidence="1" id="KW-0812">Transmembrane</keyword>
<evidence type="ECO:0000313" key="3">
    <source>
        <dbReference type="Proteomes" id="UP000241440"/>
    </source>
</evidence>
<dbReference type="RefSeq" id="WP_045135688.1">
    <property type="nucleotide sequence ID" value="NZ_JZSZ01000002.1"/>
</dbReference>
<name>A0A855SEL1_PHOAN</name>